<reference evidence="10 11" key="1">
    <citation type="journal article" date="2018" name="Elife">
        <title>Discovery and characterization of a prevalent human gut bacterial enzyme sufficient for the inactivation of a family of plant toxins.</title>
        <authorList>
            <person name="Koppel N."/>
            <person name="Bisanz J.E."/>
            <person name="Pandelia M.E."/>
            <person name="Turnbaugh P.J."/>
            <person name="Balskus E.P."/>
        </authorList>
    </citation>
    <scope>NUCLEOTIDE SEQUENCE [LARGE SCALE GENOMIC DNA]</scope>
    <source>
        <strain evidence="9 11">16A</strain>
        <strain evidence="8 10">FAA1-1-60AUCSF</strain>
    </source>
</reference>
<feature type="transmembrane region" description="Helical" evidence="6">
    <location>
        <begin position="216"/>
        <end position="245"/>
    </location>
</feature>
<dbReference type="RefSeq" id="WP_035585782.1">
    <property type="nucleotide sequence ID" value="NZ_BQNE01000002.1"/>
</dbReference>
<dbReference type="Proteomes" id="UP000253857">
    <property type="component" value="Unassembled WGS sequence"/>
</dbReference>
<evidence type="ECO:0000256" key="4">
    <source>
        <dbReference type="ARBA" id="ARBA00022989"/>
    </source>
</evidence>
<feature type="transmembrane region" description="Helical" evidence="6">
    <location>
        <begin position="439"/>
        <end position="457"/>
    </location>
</feature>
<feature type="transmembrane region" description="Helical" evidence="6">
    <location>
        <begin position="83"/>
        <end position="103"/>
    </location>
</feature>
<reference evidence="7 12" key="2">
    <citation type="submission" date="2019-11" db="EMBL/GenBank/DDBJ databases">
        <title>Whole genome shotgun sequencing (WGS) data from Adlercreutzia equolifaciens ResAG-91, Eggerthella lenta MRI-F36, MRI-F37, MRI-F40, ResAG-49, ResAG-88, ResAG-121, ResAG-145, and Gordonibacter sp. ResAG-5, ResAG-26, ResAG-43, ResAG-50, ResAG-59.</title>
        <authorList>
            <person name="Stoll D.A."/>
            <person name="Danylec N."/>
            <person name="Franz C.M.A.P."/>
            <person name="Huch M."/>
        </authorList>
    </citation>
    <scope>NUCLEOTIDE SEQUENCE [LARGE SCALE GENOMIC DNA]</scope>
    <source>
        <strain evidence="7 12">ResAG-88</strain>
    </source>
</reference>
<proteinExistence type="predicted"/>
<dbReference type="Proteomes" id="UP000253915">
    <property type="component" value="Unassembled WGS sequence"/>
</dbReference>
<comment type="subcellular location">
    <subcellularLocation>
        <location evidence="1">Cell membrane</location>
        <topology evidence="1">Multi-pass membrane protein</topology>
    </subcellularLocation>
</comment>
<dbReference type="EMBL" id="PPTY01000029">
    <property type="protein sequence ID" value="RDB82847.1"/>
    <property type="molecule type" value="Genomic_DNA"/>
</dbReference>
<evidence type="ECO:0000313" key="12">
    <source>
        <dbReference type="Proteomes" id="UP000436429"/>
    </source>
</evidence>
<dbReference type="EMBL" id="PPUQ01000013">
    <property type="protein sequence ID" value="RDC37310.1"/>
    <property type="molecule type" value="Genomic_DNA"/>
</dbReference>
<evidence type="ECO:0000313" key="8">
    <source>
        <dbReference type="EMBL" id="RDB82847.1"/>
    </source>
</evidence>
<evidence type="ECO:0000256" key="5">
    <source>
        <dbReference type="ARBA" id="ARBA00023136"/>
    </source>
</evidence>
<dbReference type="GeneID" id="69511765"/>
<dbReference type="PANTHER" id="PTHR30250:SF11">
    <property type="entry name" value="O-ANTIGEN TRANSPORTER-RELATED"/>
    <property type="match status" value="1"/>
</dbReference>
<evidence type="ECO:0000256" key="6">
    <source>
        <dbReference type="SAM" id="Phobius"/>
    </source>
</evidence>
<dbReference type="InterPro" id="IPR002797">
    <property type="entry name" value="Polysacc_synth"/>
</dbReference>
<feature type="transmembrane region" description="Helical" evidence="6">
    <location>
        <begin position="12"/>
        <end position="33"/>
    </location>
</feature>
<feature type="transmembrane region" description="Helical" evidence="6">
    <location>
        <begin position="179"/>
        <end position="196"/>
    </location>
</feature>
<feature type="transmembrane region" description="Helical" evidence="6">
    <location>
        <begin position="251"/>
        <end position="275"/>
    </location>
</feature>
<comment type="caution">
    <text evidence="7">The sequence shown here is derived from an EMBL/GenBank/DDBJ whole genome shotgun (WGS) entry which is preliminary data.</text>
</comment>
<dbReference type="AlphaFoldDB" id="A0A369NU86"/>
<feature type="transmembrane region" description="Helical" evidence="6">
    <location>
        <begin position="329"/>
        <end position="350"/>
    </location>
</feature>
<evidence type="ECO:0000313" key="10">
    <source>
        <dbReference type="Proteomes" id="UP000253857"/>
    </source>
</evidence>
<evidence type="ECO:0000256" key="3">
    <source>
        <dbReference type="ARBA" id="ARBA00022692"/>
    </source>
</evidence>
<feature type="transmembrane region" description="Helical" evidence="6">
    <location>
        <begin position="296"/>
        <end position="317"/>
    </location>
</feature>
<feature type="transmembrane region" description="Helical" evidence="6">
    <location>
        <begin position="384"/>
        <end position="403"/>
    </location>
</feature>
<dbReference type="InterPro" id="IPR050833">
    <property type="entry name" value="Poly_Biosynth_Transport"/>
</dbReference>
<keyword evidence="4 6" id="KW-1133">Transmembrane helix</keyword>
<keyword evidence="3 6" id="KW-0812">Transmembrane</keyword>
<feature type="transmembrane region" description="Helical" evidence="6">
    <location>
        <begin position="109"/>
        <end position="135"/>
    </location>
</feature>
<dbReference type="PANTHER" id="PTHR30250">
    <property type="entry name" value="PST FAMILY PREDICTED COLANIC ACID TRANSPORTER"/>
    <property type="match status" value="1"/>
</dbReference>
<evidence type="ECO:0000313" key="9">
    <source>
        <dbReference type="EMBL" id="RDC37310.1"/>
    </source>
</evidence>
<dbReference type="EMBL" id="WPOM01000013">
    <property type="protein sequence ID" value="MVN33176.1"/>
    <property type="molecule type" value="Genomic_DNA"/>
</dbReference>
<evidence type="ECO:0000256" key="1">
    <source>
        <dbReference type="ARBA" id="ARBA00004651"/>
    </source>
</evidence>
<dbReference type="Pfam" id="PF01943">
    <property type="entry name" value="Polysacc_synt"/>
    <property type="match status" value="1"/>
</dbReference>
<evidence type="ECO:0000313" key="7">
    <source>
        <dbReference type="EMBL" id="MVN33176.1"/>
    </source>
</evidence>
<evidence type="ECO:0000313" key="11">
    <source>
        <dbReference type="Proteomes" id="UP000253915"/>
    </source>
</evidence>
<feature type="transmembrane region" description="Helical" evidence="6">
    <location>
        <begin position="45"/>
        <end position="71"/>
    </location>
</feature>
<dbReference type="Proteomes" id="UP000436429">
    <property type="component" value="Unassembled WGS sequence"/>
</dbReference>
<evidence type="ECO:0000256" key="2">
    <source>
        <dbReference type="ARBA" id="ARBA00022475"/>
    </source>
</evidence>
<gene>
    <name evidence="9" type="ORF">C1853_10100</name>
    <name evidence="8" type="ORF">C1871_12835</name>
    <name evidence="7" type="ORF">GO726_08340</name>
</gene>
<dbReference type="GO" id="GO:0005886">
    <property type="term" value="C:plasma membrane"/>
    <property type="evidence" value="ECO:0007669"/>
    <property type="project" value="UniProtKB-SubCell"/>
</dbReference>
<protein>
    <submittedName>
        <fullName evidence="7">Oligosaccharide flippase family protein</fullName>
    </submittedName>
</protein>
<name>A0A369NU86_EGGLN</name>
<feature type="transmembrane region" description="Helical" evidence="6">
    <location>
        <begin position="357"/>
        <end position="378"/>
    </location>
</feature>
<accession>A0A369NU86</accession>
<sequence length="471" mass="50899">MIKGKEIIKGLAGYSLTPIATALMTILAIPLISNFYPAEEYAKISIFYSVGAVVSNFAFLGLDSSFIRFFYDPPKSLSNKTMALLALCVATVVNCTLIFIILLTCPKMAAVLLFGESNTPALIVLGVYIAGSIAFRMSNTIARMRSEVRDYNLQQILQNLISKFLFAIAVLVSTNFFPSIVVMALGTIAVSTYFLTKQRENFGLDGSHPSRSDIKLLFAFGIPCCINGLVLILSTSIGKIILGWLGLFEDAGVLAIAMTIASAFSLLPQAFSLYWSPFVYKNHAAEHARIREMHDYVMAAALVATCVIVVGQDALYMLVGPGYASSQSYFMLLMTAPIATLICETTGYGTMLANKPIYVSVISIIGIIINALLTFVLASVFGGFAAGVAVCVSSIFICLAKSITGQLFYPCINSIARSSISAGAILLLCLGNCLFYDSWGYKAISIVLTSCVLAFCYRREIGKVRTLFGDR</sequence>
<keyword evidence="5 6" id="KW-0472">Membrane</keyword>
<keyword evidence="2" id="KW-1003">Cell membrane</keyword>
<feature type="transmembrane region" description="Helical" evidence="6">
    <location>
        <begin position="415"/>
        <end position="433"/>
    </location>
</feature>
<organism evidence="7 12">
    <name type="scientific">Eggerthella lenta</name>
    <name type="common">Eubacterium lentum</name>
    <dbReference type="NCBI Taxonomy" id="84112"/>
    <lineage>
        <taxon>Bacteria</taxon>
        <taxon>Bacillati</taxon>
        <taxon>Actinomycetota</taxon>
        <taxon>Coriobacteriia</taxon>
        <taxon>Eggerthellales</taxon>
        <taxon>Eggerthellaceae</taxon>
        <taxon>Eggerthella</taxon>
    </lineage>
</organism>